<comment type="catalytic activity">
    <reaction evidence="4">
        <text>RX + glutathione = an S-substituted glutathione + a halide anion + H(+)</text>
        <dbReference type="Rhea" id="RHEA:16437"/>
        <dbReference type="ChEBI" id="CHEBI:15378"/>
        <dbReference type="ChEBI" id="CHEBI:16042"/>
        <dbReference type="ChEBI" id="CHEBI:17792"/>
        <dbReference type="ChEBI" id="CHEBI:57925"/>
        <dbReference type="ChEBI" id="CHEBI:90779"/>
        <dbReference type="EC" id="2.5.1.18"/>
    </reaction>
</comment>
<dbReference type="InterPro" id="IPR004046">
    <property type="entry name" value="GST_C"/>
</dbReference>
<dbReference type="GO" id="GO:0005737">
    <property type="term" value="C:cytoplasm"/>
    <property type="evidence" value="ECO:0007669"/>
    <property type="project" value="TreeGrafter"/>
</dbReference>
<evidence type="ECO:0000313" key="8">
    <source>
        <dbReference type="Proteomes" id="UP001189122"/>
    </source>
</evidence>
<feature type="domain" description="GST N-terminal" evidence="5">
    <location>
        <begin position="1"/>
        <end position="82"/>
    </location>
</feature>
<dbReference type="AlphaFoldDB" id="A0A7I8IZ15"/>
<reference evidence="7 8" key="1">
    <citation type="submission" date="2019-12" db="EMBL/GenBank/DDBJ databases">
        <authorList>
            <person name="Scholz U."/>
            <person name="Mascher M."/>
            <person name="Fiebig A."/>
        </authorList>
    </citation>
    <scope>NUCLEOTIDE SEQUENCE</scope>
</reference>
<dbReference type="PANTHER" id="PTHR43900">
    <property type="entry name" value="GLUTATHIONE S-TRANSFERASE RHO"/>
    <property type="match status" value="1"/>
</dbReference>
<dbReference type="PROSITE" id="PS50404">
    <property type="entry name" value="GST_NTER"/>
    <property type="match status" value="1"/>
</dbReference>
<dbReference type="InterPro" id="IPR004045">
    <property type="entry name" value="Glutathione_S-Trfase_N"/>
</dbReference>
<dbReference type="Gene3D" id="1.20.1050.10">
    <property type="match status" value="1"/>
</dbReference>
<dbReference type="GO" id="GO:0004364">
    <property type="term" value="F:glutathione transferase activity"/>
    <property type="evidence" value="ECO:0007669"/>
    <property type="project" value="UniProtKB-EC"/>
</dbReference>
<dbReference type="SUPFAM" id="SSF52833">
    <property type="entry name" value="Thioredoxin-like"/>
    <property type="match status" value="1"/>
</dbReference>
<dbReference type="FunFam" id="1.20.1050.10:FF:000004">
    <property type="entry name" value="Glutathione S-transferase F2"/>
    <property type="match status" value="1"/>
</dbReference>
<dbReference type="EMBL" id="CACRZD030000007">
    <property type="protein sequence ID" value="CAA6663127.1"/>
    <property type="molecule type" value="Genomic_DNA"/>
</dbReference>
<evidence type="ECO:0000256" key="4">
    <source>
        <dbReference type="ARBA" id="ARBA00047960"/>
    </source>
</evidence>
<dbReference type="EC" id="2.5.1.18" evidence="2"/>
<evidence type="ECO:0000256" key="3">
    <source>
        <dbReference type="ARBA" id="ARBA00022679"/>
    </source>
</evidence>
<dbReference type="Gene3D" id="3.40.30.10">
    <property type="entry name" value="Glutaredoxin"/>
    <property type="match status" value="1"/>
</dbReference>
<evidence type="ECO:0000256" key="2">
    <source>
        <dbReference type="ARBA" id="ARBA00012452"/>
    </source>
</evidence>
<dbReference type="SFLD" id="SFLDG00358">
    <property type="entry name" value="Main_(cytGST)"/>
    <property type="match status" value="1"/>
</dbReference>
<evidence type="ECO:0000259" key="6">
    <source>
        <dbReference type="PROSITE" id="PS50405"/>
    </source>
</evidence>
<keyword evidence="3" id="KW-0808">Transferase</keyword>
<dbReference type="PROSITE" id="PS50405">
    <property type="entry name" value="GST_CTER"/>
    <property type="match status" value="1"/>
</dbReference>
<keyword evidence="8" id="KW-1185">Reference proteome</keyword>
<dbReference type="SUPFAM" id="SSF47616">
    <property type="entry name" value="GST C-terminal domain-like"/>
    <property type="match status" value="1"/>
</dbReference>
<evidence type="ECO:0000259" key="5">
    <source>
        <dbReference type="PROSITE" id="PS50404"/>
    </source>
</evidence>
<dbReference type="InterPro" id="IPR034347">
    <property type="entry name" value="GST_Phi_C"/>
</dbReference>
<proteinExistence type="inferred from homology"/>
<name>A0A7I8IZ15_SPIIN</name>
<evidence type="ECO:0000256" key="1">
    <source>
        <dbReference type="ARBA" id="ARBA00010128"/>
    </source>
</evidence>
<evidence type="ECO:0000313" key="7">
    <source>
        <dbReference type="EMBL" id="CAA2623585.1"/>
    </source>
</evidence>
<dbReference type="PANTHER" id="PTHR43900:SF54">
    <property type="entry name" value="GLUTATHIONE S-TRANSFERASE F12"/>
    <property type="match status" value="1"/>
</dbReference>
<dbReference type="Pfam" id="PF00043">
    <property type="entry name" value="GST_C"/>
    <property type="match status" value="1"/>
</dbReference>
<dbReference type="GO" id="GO:0043295">
    <property type="term" value="F:glutathione binding"/>
    <property type="evidence" value="ECO:0007669"/>
    <property type="project" value="TreeGrafter"/>
</dbReference>
<dbReference type="InterPro" id="IPR036282">
    <property type="entry name" value="Glutathione-S-Trfase_C_sf"/>
</dbReference>
<sequence>MVVKVYGNSRAVSVQRVMLCLVEKGVDFEVVHVDLDTMEHKTAEYLVKQPFGKVPYIEDGDLKLYESRAIARYYAAKHAGRGAALLGKSLEERAFVDQWTDVEAMNFDPLVFQVVFNLVILPRLGVPADGGAAQVALQKLDKVLDIYEHRLSRSKYLAGEEFTLADLSHIPATRRLLEDAGLSCLLAGRKHLRAWWDDVSGRPAWKKVMDMEDC</sequence>
<dbReference type="FunFam" id="3.40.30.10:FF:000016">
    <property type="entry name" value="Glutathione S-transferase F2"/>
    <property type="match status" value="1"/>
</dbReference>
<dbReference type="InterPro" id="IPR040079">
    <property type="entry name" value="Glutathione_S-Trfase"/>
</dbReference>
<dbReference type="CDD" id="cd03187">
    <property type="entry name" value="GST_C_Phi"/>
    <property type="match status" value="1"/>
</dbReference>
<dbReference type="InterPro" id="IPR010987">
    <property type="entry name" value="Glutathione-S-Trfase_C-like"/>
</dbReference>
<protein>
    <recommendedName>
        <fullName evidence="2">glutathione transferase</fullName>
        <ecNumber evidence="2">2.5.1.18</ecNumber>
    </recommendedName>
</protein>
<organism evidence="7">
    <name type="scientific">Spirodela intermedia</name>
    <name type="common">Intermediate duckweed</name>
    <dbReference type="NCBI Taxonomy" id="51605"/>
    <lineage>
        <taxon>Eukaryota</taxon>
        <taxon>Viridiplantae</taxon>
        <taxon>Streptophyta</taxon>
        <taxon>Embryophyta</taxon>
        <taxon>Tracheophyta</taxon>
        <taxon>Spermatophyta</taxon>
        <taxon>Magnoliopsida</taxon>
        <taxon>Liliopsida</taxon>
        <taxon>Araceae</taxon>
        <taxon>Lemnoideae</taxon>
        <taxon>Spirodela</taxon>
    </lineage>
</organism>
<comment type="similarity">
    <text evidence="1">Belongs to the GST superfamily. Phi family.</text>
</comment>
<feature type="domain" description="GST C-terminal" evidence="6">
    <location>
        <begin position="89"/>
        <end position="214"/>
    </location>
</feature>
<dbReference type="Pfam" id="PF02798">
    <property type="entry name" value="GST_N"/>
    <property type="match status" value="1"/>
</dbReference>
<dbReference type="SFLD" id="SFLDS00019">
    <property type="entry name" value="Glutathione_Transferase_(cytos"/>
    <property type="match status" value="1"/>
</dbReference>
<dbReference type="GO" id="GO:0009635">
    <property type="term" value="P:response to herbicide"/>
    <property type="evidence" value="ECO:0007669"/>
    <property type="project" value="UniProtKB-ARBA"/>
</dbReference>
<gene>
    <name evidence="7" type="ORF">SI7747_07009512</name>
</gene>
<dbReference type="CDD" id="cd03053">
    <property type="entry name" value="GST_N_Phi"/>
    <property type="match status" value="1"/>
</dbReference>
<dbReference type="GO" id="GO:0006749">
    <property type="term" value="P:glutathione metabolic process"/>
    <property type="evidence" value="ECO:0007669"/>
    <property type="project" value="TreeGrafter"/>
</dbReference>
<accession>A0A7I8IZ15</accession>
<dbReference type="InterPro" id="IPR036249">
    <property type="entry name" value="Thioredoxin-like_sf"/>
</dbReference>
<dbReference type="Proteomes" id="UP001189122">
    <property type="component" value="Unassembled WGS sequence"/>
</dbReference>
<dbReference type="EMBL" id="LR743594">
    <property type="protein sequence ID" value="CAA2623585.1"/>
    <property type="molecule type" value="Genomic_DNA"/>
</dbReference>